<accession>A0A396GD72</accession>
<protein>
    <submittedName>
        <fullName evidence="1">Uncharacterized protein</fullName>
    </submittedName>
</protein>
<dbReference type="AlphaFoldDB" id="A0A396GD72"/>
<sequence>MKLSQHPTSSSLSRQGLTCPKCSQLIVINSSVPCMASPVDNWA</sequence>
<dbReference type="Gramene" id="rna45427">
    <property type="protein sequence ID" value="RHN39406.1"/>
    <property type="gene ID" value="gene45427"/>
</dbReference>
<comment type="caution">
    <text evidence="1">The sequence shown here is derived from an EMBL/GenBank/DDBJ whole genome shotgun (WGS) entry which is preliminary data.</text>
</comment>
<dbReference type="Proteomes" id="UP000265566">
    <property type="component" value="Chromosome 8"/>
</dbReference>
<name>A0A396GD72_MEDTR</name>
<proteinExistence type="predicted"/>
<evidence type="ECO:0000313" key="2">
    <source>
        <dbReference type="Proteomes" id="UP000265566"/>
    </source>
</evidence>
<dbReference type="EMBL" id="PSQE01000008">
    <property type="protein sequence ID" value="RHN39406.1"/>
    <property type="molecule type" value="Genomic_DNA"/>
</dbReference>
<reference evidence="2" key="1">
    <citation type="journal article" date="2018" name="Nat. Plants">
        <title>Whole-genome landscape of Medicago truncatula symbiotic genes.</title>
        <authorList>
            <person name="Pecrix Y."/>
            <person name="Staton S.E."/>
            <person name="Sallet E."/>
            <person name="Lelandais-Briere C."/>
            <person name="Moreau S."/>
            <person name="Carrere S."/>
            <person name="Blein T."/>
            <person name="Jardinaud M.F."/>
            <person name="Latrasse D."/>
            <person name="Zouine M."/>
            <person name="Zahm M."/>
            <person name="Kreplak J."/>
            <person name="Mayjonade B."/>
            <person name="Satge C."/>
            <person name="Perez M."/>
            <person name="Cauet S."/>
            <person name="Marande W."/>
            <person name="Chantry-Darmon C."/>
            <person name="Lopez-Roques C."/>
            <person name="Bouchez O."/>
            <person name="Berard A."/>
            <person name="Debelle F."/>
            <person name="Munos S."/>
            <person name="Bendahmane A."/>
            <person name="Berges H."/>
            <person name="Niebel A."/>
            <person name="Buitink J."/>
            <person name="Frugier F."/>
            <person name="Benhamed M."/>
            <person name="Crespi M."/>
            <person name="Gouzy J."/>
            <person name="Gamas P."/>
        </authorList>
    </citation>
    <scope>NUCLEOTIDE SEQUENCE [LARGE SCALE GENOMIC DNA]</scope>
    <source>
        <strain evidence="2">cv. Jemalong A17</strain>
    </source>
</reference>
<evidence type="ECO:0000313" key="1">
    <source>
        <dbReference type="EMBL" id="RHN39406.1"/>
    </source>
</evidence>
<gene>
    <name evidence="1" type="ORF">MtrunA17_Chr8g0343471</name>
</gene>
<organism evidence="1 2">
    <name type="scientific">Medicago truncatula</name>
    <name type="common">Barrel medic</name>
    <name type="synonym">Medicago tribuloides</name>
    <dbReference type="NCBI Taxonomy" id="3880"/>
    <lineage>
        <taxon>Eukaryota</taxon>
        <taxon>Viridiplantae</taxon>
        <taxon>Streptophyta</taxon>
        <taxon>Embryophyta</taxon>
        <taxon>Tracheophyta</taxon>
        <taxon>Spermatophyta</taxon>
        <taxon>Magnoliopsida</taxon>
        <taxon>eudicotyledons</taxon>
        <taxon>Gunneridae</taxon>
        <taxon>Pentapetalae</taxon>
        <taxon>rosids</taxon>
        <taxon>fabids</taxon>
        <taxon>Fabales</taxon>
        <taxon>Fabaceae</taxon>
        <taxon>Papilionoideae</taxon>
        <taxon>50 kb inversion clade</taxon>
        <taxon>NPAAA clade</taxon>
        <taxon>Hologalegina</taxon>
        <taxon>IRL clade</taxon>
        <taxon>Trifolieae</taxon>
        <taxon>Medicago</taxon>
    </lineage>
</organism>